<dbReference type="OrthoDB" id="10017160at2759"/>
<proteinExistence type="predicted"/>
<name>A0A4C1YJS5_EUMVA</name>
<keyword evidence="2" id="KW-1185">Reference proteome</keyword>
<reference evidence="1 2" key="1">
    <citation type="journal article" date="2019" name="Commun. Biol.">
        <title>The bagworm genome reveals a unique fibroin gene that provides high tensile strength.</title>
        <authorList>
            <person name="Kono N."/>
            <person name="Nakamura H."/>
            <person name="Ohtoshi R."/>
            <person name="Tomita M."/>
            <person name="Numata K."/>
            <person name="Arakawa K."/>
        </authorList>
    </citation>
    <scope>NUCLEOTIDE SEQUENCE [LARGE SCALE GENOMIC DNA]</scope>
</reference>
<dbReference type="Proteomes" id="UP000299102">
    <property type="component" value="Unassembled WGS sequence"/>
</dbReference>
<evidence type="ECO:0000313" key="2">
    <source>
        <dbReference type="Proteomes" id="UP000299102"/>
    </source>
</evidence>
<dbReference type="EMBL" id="BGZK01001243">
    <property type="protein sequence ID" value="GBP75310.1"/>
    <property type="molecule type" value="Genomic_DNA"/>
</dbReference>
<comment type="caution">
    <text evidence="1">The sequence shown here is derived from an EMBL/GenBank/DDBJ whole genome shotgun (WGS) entry which is preliminary data.</text>
</comment>
<gene>
    <name evidence="1" type="ORF">EVAR_19959_1</name>
</gene>
<dbReference type="AlphaFoldDB" id="A0A4C1YJS5"/>
<evidence type="ECO:0000313" key="1">
    <source>
        <dbReference type="EMBL" id="GBP75310.1"/>
    </source>
</evidence>
<protein>
    <submittedName>
        <fullName evidence="1">Uncharacterized protein</fullName>
    </submittedName>
</protein>
<accession>A0A4C1YJS5</accession>
<organism evidence="1 2">
    <name type="scientific">Eumeta variegata</name>
    <name type="common">Bagworm moth</name>
    <name type="synonym">Eumeta japonica</name>
    <dbReference type="NCBI Taxonomy" id="151549"/>
    <lineage>
        <taxon>Eukaryota</taxon>
        <taxon>Metazoa</taxon>
        <taxon>Ecdysozoa</taxon>
        <taxon>Arthropoda</taxon>
        <taxon>Hexapoda</taxon>
        <taxon>Insecta</taxon>
        <taxon>Pterygota</taxon>
        <taxon>Neoptera</taxon>
        <taxon>Endopterygota</taxon>
        <taxon>Lepidoptera</taxon>
        <taxon>Glossata</taxon>
        <taxon>Ditrysia</taxon>
        <taxon>Tineoidea</taxon>
        <taxon>Psychidae</taxon>
        <taxon>Oiketicinae</taxon>
        <taxon>Eumeta</taxon>
    </lineage>
</organism>
<sequence>MCNAFERLSRRHQSGLGAAGAARARAVSRRHLALFISAKLELSRVNLSDEFRDGPPFTAVNNKNINVVRRMIGTEKHVTYHKNRASLGIGKTQIQLILHKHLGMKKLCSRWIPQNLPEFPALAAPRISLMDSADVAHNCQRCRRAGASGGGRVDFSRITKITLSVCAGRGRGYRGGTRGAGASGEIKARVDARGRLSLDANNKRPNAPHQCHTSGKIKAVPSGGAFDQRRAFDESPPQPPLALALKTLDSSLVFSREARQDTRVYYTRERTLNRHIITGCRGARAPPERGKL</sequence>